<feature type="compositionally biased region" description="Low complexity" evidence="1">
    <location>
        <begin position="2747"/>
        <end position="2758"/>
    </location>
</feature>
<feature type="compositionally biased region" description="Polar residues" evidence="1">
    <location>
        <begin position="1683"/>
        <end position="1696"/>
    </location>
</feature>
<feature type="compositionally biased region" description="Polar residues" evidence="1">
    <location>
        <begin position="2897"/>
        <end position="2916"/>
    </location>
</feature>
<reference evidence="3" key="1">
    <citation type="journal article" date="2006" name="PLoS Biol.">
        <title>Macronuclear genome sequence of the ciliate Tetrahymena thermophila, a model eukaryote.</title>
        <authorList>
            <person name="Eisen J.A."/>
            <person name="Coyne R.S."/>
            <person name="Wu M."/>
            <person name="Wu D."/>
            <person name="Thiagarajan M."/>
            <person name="Wortman J.R."/>
            <person name="Badger J.H."/>
            <person name="Ren Q."/>
            <person name="Amedeo P."/>
            <person name="Jones K.M."/>
            <person name="Tallon L.J."/>
            <person name="Delcher A.L."/>
            <person name="Salzberg S.L."/>
            <person name="Silva J.C."/>
            <person name="Haas B.J."/>
            <person name="Majoros W.H."/>
            <person name="Farzad M."/>
            <person name="Carlton J.M."/>
            <person name="Smith R.K. Jr."/>
            <person name="Garg J."/>
            <person name="Pearlman R.E."/>
            <person name="Karrer K.M."/>
            <person name="Sun L."/>
            <person name="Manning G."/>
            <person name="Elde N.C."/>
            <person name="Turkewitz A.P."/>
            <person name="Asai D.J."/>
            <person name="Wilkes D.E."/>
            <person name="Wang Y."/>
            <person name="Cai H."/>
            <person name="Collins K."/>
            <person name="Stewart B.A."/>
            <person name="Lee S.R."/>
            <person name="Wilamowska K."/>
            <person name="Weinberg Z."/>
            <person name="Ruzzo W.L."/>
            <person name="Wloga D."/>
            <person name="Gaertig J."/>
            <person name="Frankel J."/>
            <person name="Tsao C.-C."/>
            <person name="Gorovsky M.A."/>
            <person name="Keeling P.J."/>
            <person name="Waller R.F."/>
            <person name="Patron N.J."/>
            <person name="Cherry J.M."/>
            <person name="Stover N.A."/>
            <person name="Krieger C.J."/>
            <person name="del Toro C."/>
            <person name="Ryder H.F."/>
            <person name="Williamson S.C."/>
            <person name="Barbeau R.A."/>
            <person name="Hamilton E.P."/>
            <person name="Orias E."/>
        </authorList>
    </citation>
    <scope>NUCLEOTIDE SEQUENCE [LARGE SCALE GENOMIC DNA]</scope>
    <source>
        <strain evidence="3">SB210</strain>
    </source>
</reference>
<feature type="region of interest" description="Disordered" evidence="1">
    <location>
        <begin position="2850"/>
        <end position="2956"/>
    </location>
</feature>
<keyword evidence="3" id="KW-1185">Reference proteome</keyword>
<feature type="region of interest" description="Disordered" evidence="1">
    <location>
        <begin position="1683"/>
        <end position="1727"/>
    </location>
</feature>
<feature type="region of interest" description="Disordered" evidence="1">
    <location>
        <begin position="2431"/>
        <end position="2452"/>
    </location>
</feature>
<dbReference type="GeneID" id="7845565"/>
<feature type="region of interest" description="Disordered" evidence="1">
    <location>
        <begin position="1143"/>
        <end position="1162"/>
    </location>
</feature>
<evidence type="ECO:0000313" key="3">
    <source>
        <dbReference type="Proteomes" id="UP000009168"/>
    </source>
</evidence>
<dbReference type="EMBL" id="GG662447">
    <property type="protein sequence ID" value="EAR84312.2"/>
    <property type="molecule type" value="Genomic_DNA"/>
</dbReference>
<dbReference type="RefSeq" id="XP_001031975.2">
    <property type="nucleotide sequence ID" value="XM_001031975.2"/>
</dbReference>
<gene>
    <name evidence="2" type="ORF">TTHERM_00716180</name>
</gene>
<dbReference type="eggNOG" id="KOG0472">
    <property type="taxonomic scope" value="Eukaryota"/>
</dbReference>
<dbReference type="STRING" id="312017.I7MCM7"/>
<feature type="region of interest" description="Disordered" evidence="1">
    <location>
        <begin position="2747"/>
        <end position="2795"/>
    </location>
</feature>
<evidence type="ECO:0000313" key="2">
    <source>
        <dbReference type="EMBL" id="EAR84312.2"/>
    </source>
</evidence>
<feature type="region of interest" description="Disordered" evidence="1">
    <location>
        <begin position="797"/>
        <end position="819"/>
    </location>
</feature>
<feature type="compositionally biased region" description="Basic and acidic residues" evidence="1">
    <location>
        <begin position="2972"/>
        <end position="2981"/>
    </location>
</feature>
<feature type="region of interest" description="Disordered" evidence="1">
    <location>
        <begin position="723"/>
        <end position="745"/>
    </location>
</feature>
<feature type="compositionally biased region" description="Polar residues" evidence="1">
    <location>
        <begin position="2677"/>
        <end position="2694"/>
    </location>
</feature>
<feature type="compositionally biased region" description="Acidic residues" evidence="1">
    <location>
        <begin position="1923"/>
        <end position="1942"/>
    </location>
</feature>
<feature type="region of interest" description="Disordered" evidence="1">
    <location>
        <begin position="2677"/>
        <end position="2703"/>
    </location>
</feature>
<feature type="region of interest" description="Disordered" evidence="1">
    <location>
        <begin position="474"/>
        <end position="502"/>
    </location>
</feature>
<dbReference type="KEGG" id="tet:TTHERM_00716180"/>
<feature type="compositionally biased region" description="Polar residues" evidence="1">
    <location>
        <begin position="2628"/>
        <end position="2651"/>
    </location>
</feature>
<name>I7MCM7_TETTS</name>
<protein>
    <submittedName>
        <fullName evidence="2">Uncharacterized protein</fullName>
    </submittedName>
</protein>
<feature type="compositionally biased region" description="Low complexity" evidence="1">
    <location>
        <begin position="2991"/>
        <end position="3002"/>
    </location>
</feature>
<feature type="compositionally biased region" description="Polar residues" evidence="1">
    <location>
        <begin position="1378"/>
        <end position="1403"/>
    </location>
</feature>
<feature type="compositionally biased region" description="Basic and acidic residues" evidence="1">
    <location>
        <begin position="2759"/>
        <end position="2791"/>
    </location>
</feature>
<feature type="region of interest" description="Disordered" evidence="1">
    <location>
        <begin position="2621"/>
        <end position="2651"/>
    </location>
</feature>
<feature type="compositionally biased region" description="Low complexity" evidence="1">
    <location>
        <begin position="1404"/>
        <end position="1413"/>
    </location>
</feature>
<feature type="region of interest" description="Disordered" evidence="1">
    <location>
        <begin position="1376"/>
        <end position="1416"/>
    </location>
</feature>
<feature type="region of interest" description="Disordered" evidence="1">
    <location>
        <begin position="2971"/>
        <end position="3005"/>
    </location>
</feature>
<evidence type="ECO:0000256" key="1">
    <source>
        <dbReference type="SAM" id="MobiDB-lite"/>
    </source>
</evidence>
<feature type="compositionally biased region" description="Polar residues" evidence="1">
    <location>
        <begin position="2850"/>
        <end position="2888"/>
    </location>
</feature>
<feature type="region of interest" description="Disordered" evidence="1">
    <location>
        <begin position="1914"/>
        <end position="1948"/>
    </location>
</feature>
<feature type="compositionally biased region" description="Basic and acidic residues" evidence="1">
    <location>
        <begin position="803"/>
        <end position="812"/>
    </location>
</feature>
<accession>I7MCM7</accession>
<proteinExistence type="predicted"/>
<feature type="compositionally biased region" description="Low complexity" evidence="1">
    <location>
        <begin position="1697"/>
        <end position="1715"/>
    </location>
</feature>
<organism evidence="2 3">
    <name type="scientific">Tetrahymena thermophila (strain SB210)</name>
    <dbReference type="NCBI Taxonomy" id="312017"/>
    <lineage>
        <taxon>Eukaryota</taxon>
        <taxon>Sar</taxon>
        <taxon>Alveolata</taxon>
        <taxon>Ciliophora</taxon>
        <taxon>Intramacronucleata</taxon>
        <taxon>Oligohymenophorea</taxon>
        <taxon>Hymenostomatida</taxon>
        <taxon>Tetrahymenina</taxon>
        <taxon>Tetrahymenidae</taxon>
        <taxon>Tetrahymena</taxon>
    </lineage>
</organism>
<dbReference type="Proteomes" id="UP000009168">
    <property type="component" value="Unassembled WGS sequence"/>
</dbReference>
<sequence length="3027" mass="347250">MGIAQSYQTSQPIFPLGMNYNIEQTVTYILQNSFLNDEYIKLTLNGDCYEARKSDLKDKIIFNNCANVKNLLPILRLSNPVLTSTIQATVPEKLLFTFLQTEEGRIFKRQSDFLTSGNTLKNVSSTNYIQPQTSQPYTLARSNSNYIGCYTNSNDNATQAQPNILNEITNSQNNQSGMKTLTRNNSVSNAKSVAQIPVSILKNKGQTLNHPVISSSPMIKITPLGTTTNPTNYLGGTTTITTIHQINNSNRSVTPTRAPQPTYLSEQQYTPSNRQTVSKTPYINFQAQHDNNQPSTPIGKSMFDLPKEDQQNQYQVPKTPTQTQTGILNSIIGGSNILSNNNRLSMTPVNQVNCSNISGTSAIKPSLVSQTLTNNQNLNSVIGQYNPSNTVERVRSMTPLPYSSSQQNNNNILISTNSNNVLQIQPTTPSNYSQNVFDQNTQNQNNFSTPNSNSSKTNFFNFNNTATINQLMHQGQSNQQNNSLTRSNSSYNVNGLGNTPNQSSSLAMLGNTPNQNNNQAHLNTNYNFTSAVSNASGIQTLPQNLKNTGSNINIGQLLSQRSVTPPPVLRSNSSIQQIVSGVNSIQAPKPYLETTNQKEIQESINQSVNKTNTPSNQTQISLSNNQLINSNNQNNSQAHFSSLIVQNNPSCSSLALGSILQSTSTNIVANKNSINGSIIQPQIHTNQNLLQPSYQIPQNEAQSSIPYESVRNKFQQLRKMTGVRKTNELSHSPLNQKTNEQETNSQSNFNFSQQLANSQKKFSAQKSKSISNLHLNNLYGQEAQNQDVQRNISEIPYQFLNPDNREKSKDNYSKNILDSSGKKTLTKNYSCNNIYSQQKDSSQNDQQQQKPTQIPYYLGRTLVHSNKGQKDLSNLPSLSNISQILYTQEDQSRSNINGGGNPAFKIQNAFLPGLSPIQKSNQGVDNSRSFACEALPLVGNNNLFNNQMISQGEQQEKTPKVFKFNNSNACTTPINEIELYQKQEQEIKEKAKEQVNEIIQRTVVREFENLKQITEIVTQNTLQEKQRIYQEFVQKDDQNQLLQSIKNSELVNQTINEIQNCIRQNTLESVRSQNNNQTPIYQQSVQLNSQERISTLPSRQPAVVYKNNVMNSFQTQQSVNNIFTQNGQEIVSTNLNMPTYNSNRSNRFNNSQQEEDDNGIKKTCSINFGYNPQNVNESIADNKNTQARNSQDSNESPCSSSLKISEINKPAGQEQINYGIKIFQAGGSIASTFNDLNSFAYKNLESQRQNLVMTNSSLQDNFIYSARQNGNNSNQMKIINGIKQGLNTQIQSTQASNIENSTPKNQNQLDSYQLNTLSYSGTNGDITIKKQNNNNNQSIQTDIQQKSYSYQYPNNFNQEAEKVQSSQSHFPIQKIHFNKNSISSQRNATPNSKRESIYSNGEMQQQQQQQQQQVEYQVTPTNKQSYNHSYKQSNSFKELFENNNNQMNIQNEYQYVASTDDNQQIEQRKRNSSCYNSSQNEIYQSKGYSLNPNEKQRQISIMSELSVTNSTPQKLINTATKQKMMDEIERQKNNRQGSIQAVSQKEIENIRSNMTEYWNNTCNQLTNQTQDKRGGNNQSSYAFEAQQQYSYVQTPTSQNLKLDAFAGEPIPTDSTPQNKFYETAPSIYQNQIKIQNSYQNPFKMSQQSMNNFEIKSNIHFLQTPDPNAQHLTKHFNQSQENNAAFSKPPLQNSGLLKSQRQNIQKQSIQKQGSIQFTDQSPPINNVEPYKNRQLYYQSSNNSSLSQVGSSQNRLSPQIEQQLINSSQEYRLNLKNSRPNNQNTPGQSYQSMKMQQQKLLSSLNPQQLKSYQNSIENYNYAINGKQLFSEQIPQQNSHRKSFDMQQQYNQNQEDEMNRYITLEDRELTEGIQEEDENEMQNEQNIYVQQSGAKQQQYMTQEQLMILEQHQIQQQQQQQQQQQEEYYDDLDSDNLEEEDEENPDEISYQQQNQIQNDGLDEYGEQNCENMEEQLTQQDEQYYENNMQGDGYGQQYQNNLQYQDQIQDQNQEDYELNEQMYVQQQQQNLQLQQQQNYNMQDPALFNPDQYQIQQYNISEQYGNSVRESMQNNSLRSSKQSIGIPARRFEENLSSVKKKKSGLYNQKINFEGDNNFKLTDQPLSVDNMYQSDGFQQIRQKQQYPIQQYQSLQINDQARIKSQLQAQYQNKLPQNLNNQFDQNNQNPYFQEQYKYFLQQGNELVDEVADDQSSLSQISQSPLRPSQLQLENQEQQQVYEEGDQNNIYQQDENIYQNNLYQYNNEEQQMLSHRSCDNNNNYQINIYANQNEGGDQIIQNKNYVYNNNYNIPQTENISVNALLQMNKRSAIIEDHASQRAEAGQVNLFKQPSYQNQQNAEQQLELYSQPTNKNEFQNFNDQQEQIYAQQFKGQTQMTQEESFYENRILADINLESGRKENHQLSNGKRGTDYEMNSQENLSYREGSQRQNSSRYVASAENVKKKNISRRIFNKSARYYNEGNHGDQKKNLQEFEADQKKKKVRTSLQNFVEELNEISGRSARGLLDLSHRIQQSNSFILDRSNLNEKSFYQNEKSFQQNEKIFSNNNIQNQSDGDENSIMQNTMLTGGPNSNRKEYTNARDYEQRLSEYVICHKDQNEDEVLEEKKNENLLKSPQVDQNDYQSNTVFNTNNQSNSSYAPQTSVFQTGIQQQSSARLSHVQNNNDKNQYQSLSNDSPFVITTNERRRSNEQVDEISIRFNEQPAFSHASFNQEQMQQIQQQKQELELKQSLQIEKSNSSNNQQLDQQSEKKNQETKNEEQSSKKLQDSPFIEDRRKSEKQSSQYDHVQLASFAHSDNFISIQQVPSSSISNLSSQPISNQQPVQTLIPNQNQFNSETDMKQVQQNENQDSNSPLKKPQQDQNNQNSFEQNKSTESIDSQKDDLQASKSENQTDLTASKKSQGVSRQRPISEIPTESKFVKQRQPHFENTQNKDTHARSQSNHIKKKKHFELSIDACNEVQKSHNQENKETPQFSEHGISSKSSSLFKSSKPVIPNKRQQIISFLDYQKTMKKSQD</sequence>
<feature type="compositionally biased region" description="Polar residues" evidence="1">
    <location>
        <begin position="729"/>
        <end position="745"/>
    </location>
</feature>
<dbReference type="InParanoid" id="I7MCM7"/>